<feature type="region of interest" description="Disordered" evidence="1">
    <location>
        <begin position="1"/>
        <end position="100"/>
    </location>
</feature>
<evidence type="ECO:0000313" key="2">
    <source>
        <dbReference type="EMBL" id="KAG5534513.1"/>
    </source>
</evidence>
<accession>A0AAV6J1U2</accession>
<organism evidence="2 3">
    <name type="scientific">Rhododendron griersonianum</name>
    <dbReference type="NCBI Taxonomy" id="479676"/>
    <lineage>
        <taxon>Eukaryota</taxon>
        <taxon>Viridiplantae</taxon>
        <taxon>Streptophyta</taxon>
        <taxon>Embryophyta</taxon>
        <taxon>Tracheophyta</taxon>
        <taxon>Spermatophyta</taxon>
        <taxon>Magnoliopsida</taxon>
        <taxon>eudicotyledons</taxon>
        <taxon>Gunneridae</taxon>
        <taxon>Pentapetalae</taxon>
        <taxon>asterids</taxon>
        <taxon>Ericales</taxon>
        <taxon>Ericaceae</taxon>
        <taxon>Ericoideae</taxon>
        <taxon>Rhodoreae</taxon>
        <taxon>Rhododendron</taxon>
    </lineage>
</organism>
<evidence type="ECO:0000256" key="1">
    <source>
        <dbReference type="SAM" id="MobiDB-lite"/>
    </source>
</evidence>
<comment type="caution">
    <text evidence="2">The sequence shown here is derived from an EMBL/GenBank/DDBJ whole genome shotgun (WGS) entry which is preliminary data.</text>
</comment>
<dbReference type="SUPFAM" id="SSF117281">
    <property type="entry name" value="Kelch motif"/>
    <property type="match status" value="1"/>
</dbReference>
<feature type="region of interest" description="Disordered" evidence="1">
    <location>
        <begin position="457"/>
        <end position="478"/>
    </location>
</feature>
<dbReference type="Pfam" id="PF07893">
    <property type="entry name" value="DUF1668"/>
    <property type="match status" value="1"/>
</dbReference>
<sequence length="630" mass="70805">MAASGGGRRRRRKKGNFGGDPIPSVGFSQQQHSSCGERACSPPKTDQEADIEEKKNTVLTEAAAAAATTDVVKRRIRRNKKRRGKQQQQPDKEDLPVGKSYPKYLKQGLWFENEEEARKFFRDIPVPWPEDYERLKLELEQRRRRRNLKSKQQQNKEQPFQFQQGGDFPDIVFLLHSTDRISWDSNKTMSYVYALDTTTTTTTNSHDQEGDDDSDPLPLKLLFQFPTILGMDFVSIKSTLYGIGGVFDYKTGKFPTDFLICDLTDWRNRDNFKWEDGPASKGPKPSPVLAAINGLIYALAGCNLSRSEIPKESVFEVFEPGLGWKVLPPPPFHACYTKQGGPFIIFNTVIDTTIYVGLDPHLDLYSYNVATGVWKHISLEGGSCNPIPRNLLKCYWSPSSEIANNMVFQCTSGCSTEDYFCKADVAPQVYAWNLAAEEEVVENTPAAQEEVAAAAVMEESYPASTEDSDCDGGEDSSSTVTDEAVVRVDSDYLSWDEFPPSSDGEVVSSDSDDFCMDSSCRGLCLPVRGLKAMRGLVKGFSRGFVAHLANDVYCLVYFYLSPRWSDFRIRVCTFQVVENPSEQSRFIRATILQSAMHSIAIDIGLQYSGKWICKMTLFSEPRLKRVSFVP</sequence>
<protein>
    <submittedName>
        <fullName evidence="2">Uncharacterized protein</fullName>
    </submittedName>
</protein>
<dbReference type="Gene3D" id="2.120.10.80">
    <property type="entry name" value="Kelch-type beta propeller"/>
    <property type="match status" value="1"/>
</dbReference>
<evidence type="ECO:0000313" key="3">
    <source>
        <dbReference type="Proteomes" id="UP000823749"/>
    </source>
</evidence>
<keyword evidence="3" id="KW-1185">Reference proteome</keyword>
<dbReference type="Proteomes" id="UP000823749">
    <property type="component" value="Chromosome 8"/>
</dbReference>
<reference evidence="2" key="1">
    <citation type="submission" date="2020-08" db="EMBL/GenBank/DDBJ databases">
        <title>Plant Genome Project.</title>
        <authorList>
            <person name="Zhang R.-G."/>
        </authorList>
    </citation>
    <scope>NUCLEOTIDE SEQUENCE</scope>
    <source>
        <strain evidence="2">WSP0</strain>
        <tissue evidence="2">Leaf</tissue>
    </source>
</reference>
<dbReference type="InterPro" id="IPR012871">
    <property type="entry name" value="DUF1668_ORYSA"/>
</dbReference>
<dbReference type="AlphaFoldDB" id="A0AAV6J1U2"/>
<name>A0AAV6J1U2_9ERIC</name>
<dbReference type="EMBL" id="JACTNZ010000008">
    <property type="protein sequence ID" value="KAG5534513.1"/>
    <property type="molecule type" value="Genomic_DNA"/>
</dbReference>
<proteinExistence type="predicted"/>
<dbReference type="InterPro" id="IPR015915">
    <property type="entry name" value="Kelch-typ_b-propeller"/>
</dbReference>
<feature type="compositionally biased region" description="Basic residues" evidence="1">
    <location>
        <begin position="74"/>
        <end position="85"/>
    </location>
</feature>
<gene>
    <name evidence="2" type="ORF">RHGRI_022588</name>
</gene>